<feature type="non-terminal residue" evidence="1">
    <location>
        <position position="81"/>
    </location>
</feature>
<protein>
    <submittedName>
        <fullName evidence="1">Uncharacterized protein</fullName>
    </submittedName>
</protein>
<reference evidence="1" key="1">
    <citation type="submission" date="2014-12" db="EMBL/GenBank/DDBJ databases">
        <title>Insight into the proteome of Arion vulgaris.</title>
        <authorList>
            <person name="Aradska J."/>
            <person name="Bulat T."/>
            <person name="Smidak R."/>
            <person name="Sarate P."/>
            <person name="Gangsoo J."/>
            <person name="Sialana F."/>
            <person name="Bilban M."/>
            <person name="Lubec G."/>
        </authorList>
    </citation>
    <scope>NUCLEOTIDE SEQUENCE</scope>
    <source>
        <tissue evidence="1">Skin</tissue>
    </source>
</reference>
<dbReference type="AlphaFoldDB" id="A0A0B6ZA50"/>
<feature type="non-terminal residue" evidence="1">
    <location>
        <position position="1"/>
    </location>
</feature>
<sequence>RNAAVHCHCSCKTTALRLYVFRHSLETEHHAELSTLLLASSWLQEVITRNKRKTTGMHLDINKTGLVEDDDNCSIYVQILI</sequence>
<accession>A0A0B6ZA50</accession>
<proteinExistence type="predicted"/>
<evidence type="ECO:0000313" key="1">
    <source>
        <dbReference type="EMBL" id="CEK65277.1"/>
    </source>
</evidence>
<dbReference type="EMBL" id="HACG01018412">
    <property type="protein sequence ID" value="CEK65277.1"/>
    <property type="molecule type" value="Transcribed_RNA"/>
</dbReference>
<gene>
    <name evidence="1" type="primary">ORF54506</name>
</gene>
<organism evidence="1">
    <name type="scientific">Arion vulgaris</name>
    <dbReference type="NCBI Taxonomy" id="1028688"/>
    <lineage>
        <taxon>Eukaryota</taxon>
        <taxon>Metazoa</taxon>
        <taxon>Spiralia</taxon>
        <taxon>Lophotrochozoa</taxon>
        <taxon>Mollusca</taxon>
        <taxon>Gastropoda</taxon>
        <taxon>Heterobranchia</taxon>
        <taxon>Euthyneura</taxon>
        <taxon>Panpulmonata</taxon>
        <taxon>Eupulmonata</taxon>
        <taxon>Stylommatophora</taxon>
        <taxon>Helicina</taxon>
        <taxon>Arionoidea</taxon>
        <taxon>Arionidae</taxon>
        <taxon>Arion</taxon>
    </lineage>
</organism>
<name>A0A0B6ZA50_9EUPU</name>